<protein>
    <submittedName>
        <fullName evidence="1">Uncharacterized protein</fullName>
    </submittedName>
</protein>
<dbReference type="EMBL" id="JAGDFM010000355">
    <property type="protein sequence ID" value="KAG7379327.1"/>
    <property type="molecule type" value="Genomic_DNA"/>
</dbReference>
<gene>
    <name evidence="1" type="ORF">PHYPSEUDO_008728</name>
</gene>
<evidence type="ECO:0000313" key="1">
    <source>
        <dbReference type="EMBL" id="KAG7379327.1"/>
    </source>
</evidence>
<organism evidence="1 2">
    <name type="scientific">Phytophthora pseudosyringae</name>
    <dbReference type="NCBI Taxonomy" id="221518"/>
    <lineage>
        <taxon>Eukaryota</taxon>
        <taxon>Sar</taxon>
        <taxon>Stramenopiles</taxon>
        <taxon>Oomycota</taxon>
        <taxon>Peronosporomycetes</taxon>
        <taxon>Peronosporales</taxon>
        <taxon>Peronosporaceae</taxon>
        <taxon>Phytophthora</taxon>
    </lineage>
</organism>
<dbReference type="Proteomes" id="UP000694044">
    <property type="component" value="Unassembled WGS sequence"/>
</dbReference>
<dbReference type="OrthoDB" id="117242at2759"/>
<keyword evidence="2" id="KW-1185">Reference proteome</keyword>
<reference evidence="1" key="1">
    <citation type="submission" date="2021-02" db="EMBL/GenBank/DDBJ databases">
        <authorList>
            <person name="Palmer J.M."/>
        </authorList>
    </citation>
    <scope>NUCLEOTIDE SEQUENCE</scope>
    <source>
        <strain evidence="1">SCRP734</strain>
    </source>
</reference>
<sequence>METVVPGDKYIETLSSMLRVKYMTRRTTPEVVDLLGARLQIREERLLEYPQYLLEIAEQGDISEDWLVSAFLKGMSSSIGATHVRGHWPRTLDEAVNLAIPHVVDYGEDYGVGLEAATDAWDTHGPLEAARGQKQSGLNGN</sequence>
<comment type="caution">
    <text evidence="1">The sequence shown here is derived from an EMBL/GenBank/DDBJ whole genome shotgun (WGS) entry which is preliminary data.</text>
</comment>
<name>A0A8T1VDC8_9STRA</name>
<evidence type="ECO:0000313" key="2">
    <source>
        <dbReference type="Proteomes" id="UP000694044"/>
    </source>
</evidence>
<accession>A0A8T1VDC8</accession>
<proteinExistence type="predicted"/>
<dbReference type="AlphaFoldDB" id="A0A8T1VDC8"/>